<feature type="region of interest" description="Disordered" evidence="1">
    <location>
        <begin position="270"/>
        <end position="294"/>
    </location>
</feature>
<evidence type="ECO:0000313" key="2">
    <source>
        <dbReference type="EMBL" id="GBP85934.1"/>
    </source>
</evidence>
<keyword evidence="3" id="KW-1185">Reference proteome</keyword>
<dbReference type="Proteomes" id="UP000299102">
    <property type="component" value="Unassembled WGS sequence"/>
</dbReference>
<comment type="caution">
    <text evidence="2">The sequence shown here is derived from an EMBL/GenBank/DDBJ whole genome shotgun (WGS) entry which is preliminary data.</text>
</comment>
<feature type="region of interest" description="Disordered" evidence="1">
    <location>
        <begin position="211"/>
        <end position="246"/>
    </location>
</feature>
<organism evidence="2 3">
    <name type="scientific">Eumeta variegata</name>
    <name type="common">Bagworm moth</name>
    <name type="synonym">Eumeta japonica</name>
    <dbReference type="NCBI Taxonomy" id="151549"/>
    <lineage>
        <taxon>Eukaryota</taxon>
        <taxon>Metazoa</taxon>
        <taxon>Ecdysozoa</taxon>
        <taxon>Arthropoda</taxon>
        <taxon>Hexapoda</taxon>
        <taxon>Insecta</taxon>
        <taxon>Pterygota</taxon>
        <taxon>Neoptera</taxon>
        <taxon>Endopterygota</taxon>
        <taxon>Lepidoptera</taxon>
        <taxon>Glossata</taxon>
        <taxon>Ditrysia</taxon>
        <taxon>Tineoidea</taxon>
        <taxon>Psychidae</taxon>
        <taxon>Oiketicinae</taxon>
        <taxon>Eumeta</taxon>
    </lineage>
</organism>
<dbReference type="AlphaFoldDB" id="A0A4C1ZFQ8"/>
<gene>
    <name evidence="2" type="ORF">EVAR_55676_1</name>
</gene>
<evidence type="ECO:0000256" key="1">
    <source>
        <dbReference type="SAM" id="MobiDB-lite"/>
    </source>
</evidence>
<proteinExistence type="predicted"/>
<name>A0A4C1ZFQ8_EUMVA</name>
<reference evidence="2 3" key="1">
    <citation type="journal article" date="2019" name="Commun. Biol.">
        <title>The bagworm genome reveals a unique fibroin gene that provides high tensile strength.</title>
        <authorList>
            <person name="Kono N."/>
            <person name="Nakamura H."/>
            <person name="Ohtoshi R."/>
            <person name="Tomita M."/>
            <person name="Numata K."/>
            <person name="Arakawa K."/>
        </authorList>
    </citation>
    <scope>NUCLEOTIDE SEQUENCE [LARGE SCALE GENOMIC DNA]</scope>
</reference>
<sequence>MRRRRTATVRAAGLWRHNMRTVSDGRGHSKMASTETFLVLPERESVAVLNVYEEVGHASLSRVNVEILNTCGRDMCRRHLAPKKEMASCAPKRKKNRVPYLKREKRNPYRITLLAICPSVYQDPFSQERVERVRVPVAYSLFHYPTLPSVSPLSSQLAQFPSIRYPIYNQGADNALVTFFLRLCAQGQQRQYVSAEGIGLSLDEINRQRDASLQREQYRDRNPERDRDKSLPIFTPGKAGGKPAVHQSQVYSATEASPLNFRKCIFGTPVPKVGPRRSSPSLQPPTPPVGAPDATYDGVAVRLTKSALGGLKPTLRCMRRVLHFN</sequence>
<protein>
    <submittedName>
        <fullName evidence="2">Uncharacterized protein</fullName>
    </submittedName>
</protein>
<feature type="compositionally biased region" description="Basic and acidic residues" evidence="1">
    <location>
        <begin position="211"/>
        <end position="230"/>
    </location>
</feature>
<evidence type="ECO:0000313" key="3">
    <source>
        <dbReference type="Proteomes" id="UP000299102"/>
    </source>
</evidence>
<dbReference type="EMBL" id="BGZK01001770">
    <property type="protein sequence ID" value="GBP85934.1"/>
    <property type="molecule type" value="Genomic_DNA"/>
</dbReference>
<accession>A0A4C1ZFQ8</accession>